<dbReference type="OrthoDB" id="686384at2759"/>
<dbReference type="SUPFAM" id="SSF55298">
    <property type="entry name" value="YjgF-like"/>
    <property type="match status" value="1"/>
</dbReference>
<comment type="caution">
    <text evidence="1">The sequence shown here is derived from an EMBL/GenBank/DDBJ whole genome shotgun (WGS) entry which is preliminary data.</text>
</comment>
<dbReference type="InterPro" id="IPR006175">
    <property type="entry name" value="YjgF/YER057c/UK114"/>
</dbReference>
<name>A0A8K0KIM6_LADFU</name>
<organism evidence="1 2">
    <name type="scientific">Ladona fulva</name>
    <name type="common">Scarce chaser dragonfly</name>
    <name type="synonym">Libellula fulva</name>
    <dbReference type="NCBI Taxonomy" id="123851"/>
    <lineage>
        <taxon>Eukaryota</taxon>
        <taxon>Metazoa</taxon>
        <taxon>Ecdysozoa</taxon>
        <taxon>Arthropoda</taxon>
        <taxon>Hexapoda</taxon>
        <taxon>Insecta</taxon>
        <taxon>Pterygota</taxon>
        <taxon>Palaeoptera</taxon>
        <taxon>Odonata</taxon>
        <taxon>Epiprocta</taxon>
        <taxon>Anisoptera</taxon>
        <taxon>Libelluloidea</taxon>
        <taxon>Libellulidae</taxon>
        <taxon>Ladona</taxon>
    </lineage>
</organism>
<sequence length="168" mass="19152">MHVQGISHWAPANIGPYSQAVRIGDIIYVAGQIALVPGTMQMVSGGIQNQCRLALRHIGRIVKAIDPKTELRDVVQGICYVTHPSYIPKARKEWEKRTNNAIVDYVVIPRLPRQALVEWHIWAHRHNSTFDYEETGCHIHDDVKVSIRRRWNYESTVAAIVCYLSPGF</sequence>
<dbReference type="GO" id="GO:0017178">
    <property type="term" value="F:diphthine-ammonia ligase activity"/>
    <property type="evidence" value="ECO:0007669"/>
    <property type="project" value="TreeGrafter"/>
</dbReference>
<dbReference type="Pfam" id="PF01042">
    <property type="entry name" value="Ribonuc_L-PSP"/>
    <property type="match status" value="1"/>
</dbReference>
<dbReference type="InterPro" id="IPR030662">
    <property type="entry name" value="DPH6/MJ0570"/>
</dbReference>
<reference evidence="1" key="1">
    <citation type="submission" date="2013-04" db="EMBL/GenBank/DDBJ databases">
        <authorList>
            <person name="Qu J."/>
            <person name="Murali S.C."/>
            <person name="Bandaranaike D."/>
            <person name="Bellair M."/>
            <person name="Blankenburg K."/>
            <person name="Chao H."/>
            <person name="Dinh H."/>
            <person name="Doddapaneni H."/>
            <person name="Downs B."/>
            <person name="Dugan-Rocha S."/>
            <person name="Elkadiri S."/>
            <person name="Gnanaolivu R.D."/>
            <person name="Hernandez B."/>
            <person name="Javaid M."/>
            <person name="Jayaseelan J.C."/>
            <person name="Lee S."/>
            <person name="Li M."/>
            <person name="Ming W."/>
            <person name="Munidasa M."/>
            <person name="Muniz J."/>
            <person name="Nguyen L."/>
            <person name="Ongeri F."/>
            <person name="Osuji N."/>
            <person name="Pu L.-L."/>
            <person name="Puazo M."/>
            <person name="Qu C."/>
            <person name="Quiroz J."/>
            <person name="Raj R."/>
            <person name="Weissenberger G."/>
            <person name="Xin Y."/>
            <person name="Zou X."/>
            <person name="Han Y."/>
            <person name="Richards S."/>
            <person name="Worley K."/>
            <person name="Muzny D."/>
            <person name="Gibbs R."/>
        </authorList>
    </citation>
    <scope>NUCLEOTIDE SEQUENCE</scope>
    <source>
        <strain evidence="1">Sampled in the wild</strain>
    </source>
</reference>
<evidence type="ECO:0000313" key="1">
    <source>
        <dbReference type="EMBL" id="KAG8235242.1"/>
    </source>
</evidence>
<protein>
    <submittedName>
        <fullName evidence="1">Uncharacterized protein</fullName>
    </submittedName>
</protein>
<dbReference type="PANTHER" id="PTHR12196">
    <property type="entry name" value="DOMAIN OF UNKNOWN FUNCTION 71 DUF71 -CONTAINING PROTEIN"/>
    <property type="match status" value="1"/>
</dbReference>
<dbReference type="EMBL" id="KZ308893">
    <property type="protein sequence ID" value="KAG8235242.1"/>
    <property type="molecule type" value="Genomic_DNA"/>
</dbReference>
<dbReference type="PANTHER" id="PTHR12196:SF2">
    <property type="entry name" value="DIPHTHINE--AMMONIA LIGASE"/>
    <property type="match status" value="1"/>
</dbReference>
<evidence type="ECO:0000313" key="2">
    <source>
        <dbReference type="Proteomes" id="UP000792457"/>
    </source>
</evidence>
<accession>A0A8K0KIM6</accession>
<reference evidence="1" key="2">
    <citation type="submission" date="2017-10" db="EMBL/GenBank/DDBJ databases">
        <title>Ladona fulva Genome sequencing and assembly.</title>
        <authorList>
            <person name="Murali S."/>
            <person name="Richards S."/>
            <person name="Bandaranaike D."/>
            <person name="Bellair M."/>
            <person name="Blankenburg K."/>
            <person name="Chao H."/>
            <person name="Dinh H."/>
            <person name="Doddapaneni H."/>
            <person name="Dugan-Rocha S."/>
            <person name="Elkadiri S."/>
            <person name="Gnanaolivu R."/>
            <person name="Hernandez B."/>
            <person name="Skinner E."/>
            <person name="Javaid M."/>
            <person name="Lee S."/>
            <person name="Li M."/>
            <person name="Ming W."/>
            <person name="Munidasa M."/>
            <person name="Muniz J."/>
            <person name="Nguyen L."/>
            <person name="Hughes D."/>
            <person name="Osuji N."/>
            <person name="Pu L.-L."/>
            <person name="Puazo M."/>
            <person name="Qu C."/>
            <person name="Quiroz J."/>
            <person name="Raj R."/>
            <person name="Weissenberger G."/>
            <person name="Xin Y."/>
            <person name="Zou X."/>
            <person name="Han Y."/>
            <person name="Worley K."/>
            <person name="Muzny D."/>
            <person name="Gibbs R."/>
        </authorList>
    </citation>
    <scope>NUCLEOTIDE SEQUENCE</scope>
    <source>
        <strain evidence="1">Sampled in the wild</strain>
    </source>
</reference>
<proteinExistence type="predicted"/>
<dbReference type="GO" id="GO:0017183">
    <property type="term" value="P:protein histidyl modification to diphthamide"/>
    <property type="evidence" value="ECO:0007669"/>
    <property type="project" value="TreeGrafter"/>
</dbReference>
<keyword evidence="2" id="KW-1185">Reference proteome</keyword>
<dbReference type="InterPro" id="IPR035959">
    <property type="entry name" value="RutC-like_sf"/>
</dbReference>
<dbReference type="Proteomes" id="UP000792457">
    <property type="component" value="Unassembled WGS sequence"/>
</dbReference>
<gene>
    <name evidence="1" type="ORF">J437_LFUL014729</name>
</gene>
<dbReference type="FunFam" id="3.30.1330.40:FF:000010">
    <property type="entry name" value="Diphthine--ammonia ligase"/>
    <property type="match status" value="1"/>
</dbReference>
<dbReference type="CDD" id="cd06156">
    <property type="entry name" value="eu_AANH_C_2"/>
    <property type="match status" value="1"/>
</dbReference>
<dbReference type="AlphaFoldDB" id="A0A8K0KIM6"/>
<dbReference type="Gene3D" id="3.30.1330.40">
    <property type="entry name" value="RutC-like"/>
    <property type="match status" value="1"/>
</dbReference>